<dbReference type="PANTHER" id="PTHR10491">
    <property type="entry name" value="DTDP-4-DEHYDRORHAMNOSE REDUCTASE"/>
    <property type="match status" value="1"/>
</dbReference>
<evidence type="ECO:0000313" key="9">
    <source>
        <dbReference type="Proteomes" id="UP000434604"/>
    </source>
</evidence>
<protein>
    <recommendedName>
        <fullName evidence="4 6">dTDP-4-dehydrorhamnose reductase</fullName>
        <ecNumber evidence="3 6">1.1.1.133</ecNumber>
    </recommendedName>
</protein>
<evidence type="ECO:0000256" key="5">
    <source>
        <dbReference type="ARBA" id="ARBA00048200"/>
    </source>
</evidence>
<keyword evidence="6" id="KW-0521">NADP</keyword>
<dbReference type="PANTHER" id="PTHR10491:SF4">
    <property type="entry name" value="METHIONINE ADENOSYLTRANSFERASE 2 SUBUNIT BETA"/>
    <property type="match status" value="1"/>
</dbReference>
<gene>
    <name evidence="8" type="ORF">GA398_24895</name>
</gene>
<dbReference type="InterPro" id="IPR029903">
    <property type="entry name" value="RmlD-like-bd"/>
</dbReference>
<accession>A0A7J5PJN8</accession>
<feature type="domain" description="RmlD-like substrate binding" evidence="7">
    <location>
        <begin position="1"/>
        <end position="99"/>
    </location>
</feature>
<dbReference type="EC" id="1.1.1.133" evidence="3 6"/>
<evidence type="ECO:0000256" key="2">
    <source>
        <dbReference type="ARBA" id="ARBA00010944"/>
    </source>
</evidence>
<dbReference type="GO" id="GO:0008831">
    <property type="term" value="F:dTDP-4-dehydrorhamnose reductase activity"/>
    <property type="evidence" value="ECO:0007669"/>
    <property type="project" value="UniProtKB-EC"/>
</dbReference>
<dbReference type="Pfam" id="PF04321">
    <property type="entry name" value="RmlD_sub_bind"/>
    <property type="match status" value="1"/>
</dbReference>
<dbReference type="Gene3D" id="3.40.50.720">
    <property type="entry name" value="NAD(P)-binding Rossmann-like Domain"/>
    <property type="match status" value="1"/>
</dbReference>
<evidence type="ECO:0000256" key="6">
    <source>
        <dbReference type="RuleBase" id="RU364082"/>
    </source>
</evidence>
<dbReference type="Gene3D" id="3.90.25.10">
    <property type="entry name" value="UDP-galactose 4-epimerase, domain 1"/>
    <property type="match status" value="1"/>
</dbReference>
<keyword evidence="6" id="KW-0560">Oxidoreductase</keyword>
<dbReference type="SUPFAM" id="SSF51735">
    <property type="entry name" value="NAD(P)-binding Rossmann-fold domains"/>
    <property type="match status" value="1"/>
</dbReference>
<dbReference type="EMBL" id="WDED01000068">
    <property type="protein sequence ID" value="KAB6139126.1"/>
    <property type="molecule type" value="Genomic_DNA"/>
</dbReference>
<dbReference type="RefSeq" id="WP_151935609.1">
    <property type="nucleotide sequence ID" value="NZ_WDED01000068.1"/>
</dbReference>
<evidence type="ECO:0000256" key="3">
    <source>
        <dbReference type="ARBA" id="ARBA00012929"/>
    </source>
</evidence>
<comment type="catalytic activity">
    <reaction evidence="5">
        <text>dTDP-beta-L-rhamnose + NADP(+) = dTDP-4-dehydro-beta-L-rhamnose + NADPH + H(+)</text>
        <dbReference type="Rhea" id="RHEA:21796"/>
        <dbReference type="ChEBI" id="CHEBI:15378"/>
        <dbReference type="ChEBI" id="CHEBI:57510"/>
        <dbReference type="ChEBI" id="CHEBI:57783"/>
        <dbReference type="ChEBI" id="CHEBI:58349"/>
        <dbReference type="ChEBI" id="CHEBI:62830"/>
        <dbReference type="EC" id="1.1.1.133"/>
    </reaction>
</comment>
<dbReference type="GO" id="GO:0019305">
    <property type="term" value="P:dTDP-rhamnose biosynthetic process"/>
    <property type="evidence" value="ECO:0007669"/>
    <property type="project" value="UniProtKB-UniPathway"/>
</dbReference>
<dbReference type="UniPathway" id="UPA00124"/>
<evidence type="ECO:0000256" key="1">
    <source>
        <dbReference type="ARBA" id="ARBA00004781"/>
    </source>
</evidence>
<proteinExistence type="inferred from homology"/>
<comment type="caution">
    <text evidence="8">The sequence shown here is derived from an EMBL/GenBank/DDBJ whole genome shotgun (WGS) entry which is preliminary data.</text>
</comment>
<evidence type="ECO:0000259" key="7">
    <source>
        <dbReference type="Pfam" id="PF04321"/>
    </source>
</evidence>
<evidence type="ECO:0000256" key="4">
    <source>
        <dbReference type="ARBA" id="ARBA00017099"/>
    </source>
</evidence>
<feature type="non-terminal residue" evidence="8">
    <location>
        <position position="1"/>
    </location>
</feature>
<dbReference type="GO" id="GO:0005829">
    <property type="term" value="C:cytosol"/>
    <property type="evidence" value="ECO:0007669"/>
    <property type="project" value="TreeGrafter"/>
</dbReference>
<comment type="similarity">
    <text evidence="2 6">Belongs to the dTDP-4-dehydrorhamnose reductase family.</text>
</comment>
<sequence length="104" mass="12095">YAGDLASVIYQVIEENQLYKEGIYHFSNEGVCSWYDFAKEICDLSGNVCDIQPCHSDEFPSKVKRPHFSVLDKTKVKFTFGITVPYWKDSLQKCINELKQQLDY</sequence>
<dbReference type="AlphaFoldDB" id="A0A7J5PJN8"/>
<comment type="function">
    <text evidence="6">Catalyzes the reduction of dTDP-6-deoxy-L-lyxo-4-hexulose to yield dTDP-L-rhamnose.</text>
</comment>
<dbReference type="Proteomes" id="UP000434604">
    <property type="component" value="Unassembled WGS sequence"/>
</dbReference>
<dbReference type="InterPro" id="IPR036291">
    <property type="entry name" value="NAD(P)-bd_dom_sf"/>
</dbReference>
<dbReference type="InterPro" id="IPR005913">
    <property type="entry name" value="dTDP_dehydrorham_reduct"/>
</dbReference>
<comment type="pathway">
    <text evidence="1 6">Carbohydrate biosynthesis; dTDP-L-rhamnose biosynthesis.</text>
</comment>
<name>A0A7J5PJN8_9BACE</name>
<evidence type="ECO:0000313" key="8">
    <source>
        <dbReference type="EMBL" id="KAB6139126.1"/>
    </source>
</evidence>
<reference evidence="8 9" key="1">
    <citation type="journal article" date="2019" name="Nat. Med.">
        <title>A library of human gut bacterial isolates paired with longitudinal multiomics data enables mechanistic microbiome research.</title>
        <authorList>
            <person name="Poyet M."/>
            <person name="Groussin M."/>
            <person name="Gibbons S.M."/>
            <person name="Avila-Pacheco J."/>
            <person name="Jiang X."/>
            <person name="Kearney S.M."/>
            <person name="Perrotta A.R."/>
            <person name="Berdy B."/>
            <person name="Zhao S."/>
            <person name="Lieberman T.D."/>
            <person name="Swanson P.K."/>
            <person name="Smith M."/>
            <person name="Roesemann S."/>
            <person name="Alexander J.E."/>
            <person name="Rich S.A."/>
            <person name="Livny J."/>
            <person name="Vlamakis H."/>
            <person name="Clish C."/>
            <person name="Bullock K."/>
            <person name="Deik A."/>
            <person name="Scott J."/>
            <person name="Pierce K.A."/>
            <person name="Xavier R.J."/>
            <person name="Alm E.J."/>
        </authorList>
    </citation>
    <scope>NUCLEOTIDE SEQUENCE [LARGE SCALE GENOMIC DNA]</scope>
    <source>
        <strain evidence="8 9">BIOML-A58</strain>
    </source>
</reference>
<organism evidence="8 9">
    <name type="scientific">Bacteroides xylanisolvens</name>
    <dbReference type="NCBI Taxonomy" id="371601"/>
    <lineage>
        <taxon>Bacteria</taxon>
        <taxon>Pseudomonadati</taxon>
        <taxon>Bacteroidota</taxon>
        <taxon>Bacteroidia</taxon>
        <taxon>Bacteroidales</taxon>
        <taxon>Bacteroidaceae</taxon>
        <taxon>Bacteroides</taxon>
    </lineage>
</organism>